<sequence>MITYRQHIVTLVAVFVALAVGLLLGGGLLAGDDTSPRAARTSSPLATGAAQGPSGDYADAFVEAAAPRIYDNRLGGSGVAIVTTPGVAADEVSALGDQVRAAGGRVTGTYDLLAPLAGGGSTPLVTSLGGQLAKEVDDGAVDSSATPYVKVGQLLGLAIATAGDQPVAPEQEASTVRDALAAADMLTASPSDGDRAPLVLVLLGDSAGTDADAAVEGLITGLGATASGLVVAGSSQSASDDGPLARVRASSVGDTVASVDGVERPLGAVSAVLALARSRAGTVGSYGPVAKDSGVPLG</sequence>
<dbReference type="InterPro" id="IPR021522">
    <property type="entry name" value="MctB"/>
</dbReference>
<proteinExistence type="predicted"/>
<dbReference type="EMBL" id="JADIVZ010000015">
    <property type="protein sequence ID" value="MBF4163818.1"/>
    <property type="molecule type" value="Genomic_DNA"/>
</dbReference>
<name>A0A930UZL1_9ACTN</name>
<evidence type="ECO:0000313" key="2">
    <source>
        <dbReference type="EMBL" id="MBF4163818.1"/>
    </source>
</evidence>
<dbReference type="RefSeq" id="WP_194505077.1">
    <property type="nucleotide sequence ID" value="NZ_JADIVZ010000015.1"/>
</dbReference>
<protein>
    <submittedName>
        <fullName evidence="2">Copper transporter</fullName>
    </submittedName>
</protein>
<dbReference type="GO" id="GO:0016020">
    <property type="term" value="C:membrane"/>
    <property type="evidence" value="ECO:0007669"/>
    <property type="project" value="InterPro"/>
</dbReference>
<gene>
    <name evidence="2" type="ORF">ISG29_19255</name>
</gene>
<dbReference type="Pfam" id="PF11382">
    <property type="entry name" value="MctB"/>
    <property type="match status" value="1"/>
</dbReference>
<evidence type="ECO:0000256" key="1">
    <source>
        <dbReference type="SAM" id="MobiDB-lite"/>
    </source>
</evidence>
<reference evidence="2" key="1">
    <citation type="submission" date="2020-11" db="EMBL/GenBank/DDBJ databases">
        <title>Nocardioides sp. CBS4Y-1, whole genome shotgun sequence.</title>
        <authorList>
            <person name="Tuo L."/>
        </authorList>
    </citation>
    <scope>NUCLEOTIDE SEQUENCE</scope>
    <source>
        <strain evidence="2">CBS4Y-1</strain>
    </source>
</reference>
<feature type="region of interest" description="Disordered" evidence="1">
    <location>
        <begin position="35"/>
        <end position="54"/>
    </location>
</feature>
<organism evidence="2 3">
    <name type="scientific">Nocardioides acrostichi</name>
    <dbReference type="NCBI Taxonomy" id="2784339"/>
    <lineage>
        <taxon>Bacteria</taxon>
        <taxon>Bacillati</taxon>
        <taxon>Actinomycetota</taxon>
        <taxon>Actinomycetes</taxon>
        <taxon>Propionibacteriales</taxon>
        <taxon>Nocardioidaceae</taxon>
        <taxon>Nocardioides</taxon>
    </lineage>
</organism>
<dbReference type="GO" id="GO:0055070">
    <property type="term" value="P:copper ion homeostasis"/>
    <property type="evidence" value="ECO:0007669"/>
    <property type="project" value="InterPro"/>
</dbReference>
<evidence type="ECO:0000313" key="3">
    <source>
        <dbReference type="Proteomes" id="UP000656804"/>
    </source>
</evidence>
<keyword evidence="3" id="KW-1185">Reference proteome</keyword>
<comment type="caution">
    <text evidence="2">The sequence shown here is derived from an EMBL/GenBank/DDBJ whole genome shotgun (WGS) entry which is preliminary data.</text>
</comment>
<dbReference type="AlphaFoldDB" id="A0A930UZL1"/>
<accession>A0A930UZL1</accession>
<dbReference type="Proteomes" id="UP000656804">
    <property type="component" value="Unassembled WGS sequence"/>
</dbReference>